<dbReference type="PANTHER" id="PTHR33181:SF4">
    <property type="entry name" value="OVULE PROTEIN"/>
    <property type="match status" value="1"/>
</dbReference>
<evidence type="ECO:0000313" key="2">
    <source>
        <dbReference type="Proteomes" id="UP000030645"/>
    </source>
</evidence>
<sequence>MNWLRKMRRAWIAVFSPFRHPKSSTGRSSSCSSESSGLVKLQDDVEMCGYEDVRTMWDILRKTQIRSQTTSDCVNSHRPKRQPMIADGNSNTNLCQPAAACAFTLFNFGHTIDPVVLPPSLILH</sequence>
<gene>
    <name evidence="1" type="ORF">L484_003591</name>
</gene>
<proteinExistence type="predicted"/>
<accession>W9RVW3</accession>
<dbReference type="EMBL" id="KE345744">
    <property type="protein sequence ID" value="EXC13477.1"/>
    <property type="molecule type" value="Genomic_DNA"/>
</dbReference>
<reference evidence="2" key="1">
    <citation type="submission" date="2013-01" db="EMBL/GenBank/DDBJ databases">
        <title>Draft Genome Sequence of a Mulberry Tree, Morus notabilis C.K. Schneid.</title>
        <authorList>
            <person name="He N."/>
            <person name="Zhao S."/>
        </authorList>
    </citation>
    <scope>NUCLEOTIDE SEQUENCE</scope>
</reference>
<protein>
    <submittedName>
        <fullName evidence="1">Uncharacterized protein</fullName>
    </submittedName>
</protein>
<dbReference type="PANTHER" id="PTHR33181">
    <property type="entry name" value="OS01G0778500 PROTEIN"/>
    <property type="match status" value="1"/>
</dbReference>
<dbReference type="AlphaFoldDB" id="W9RVW3"/>
<keyword evidence="2" id="KW-1185">Reference proteome</keyword>
<evidence type="ECO:0000313" key="1">
    <source>
        <dbReference type="EMBL" id="EXC13477.1"/>
    </source>
</evidence>
<dbReference type="Proteomes" id="UP000030645">
    <property type="component" value="Unassembled WGS sequence"/>
</dbReference>
<name>W9RVW3_9ROSA</name>
<organism evidence="1 2">
    <name type="scientific">Morus notabilis</name>
    <dbReference type="NCBI Taxonomy" id="981085"/>
    <lineage>
        <taxon>Eukaryota</taxon>
        <taxon>Viridiplantae</taxon>
        <taxon>Streptophyta</taxon>
        <taxon>Embryophyta</taxon>
        <taxon>Tracheophyta</taxon>
        <taxon>Spermatophyta</taxon>
        <taxon>Magnoliopsida</taxon>
        <taxon>eudicotyledons</taxon>
        <taxon>Gunneridae</taxon>
        <taxon>Pentapetalae</taxon>
        <taxon>rosids</taxon>
        <taxon>fabids</taxon>
        <taxon>Rosales</taxon>
        <taxon>Moraceae</taxon>
        <taxon>Moreae</taxon>
        <taxon>Morus</taxon>
    </lineage>
</organism>